<accession>A0ACC3YNS6</accession>
<sequence length="670" mass="76183">MLPEDETSTSGFASNPKKLRACSTCARLKIRCRWPPATRNDEATTCTRCLRQGIRCQVPEQVPRKKRGKSRFYSRVTELEKKIDGLVNLFQSQQQPQHPESSSLTPETTASRNEEHHIRQILSCASAHFPPLNDEVNSQSNSASSSPDCNTFSSPDSGPSPGSLQLVPGLSVSIQEAEEYLNIYRTRMVPHFPFVPISFKTTAIDVHREKRFLFWCIIQSVVPQSAVVQKLVDDWIRKHAAIHIIVNREKKLEYLQGLLLYYAWGDINIQAGMSANGLLSLVIGLVSDMSFNKFVGPLSWMPKNMRSDAFTVITKGKQFDPPKPSLEEQRAIAGGYFVASSVGSSMRRPPQIHYTTQIAQCCKSIREARELATDDNLLALIRMQRVADRLRAVFPVFEREEEDPIPLFKEHYGVILSSLRKEMDSLPSEEIAINKQNPFIWSQYLTLLVRVYEPAIAMRAVTPSETNHLTEIYSRAEALWTCLQSIQDAMDALNTIPAESYAYLNFVLVSNTAFVILAATRLLLEDGSHDWDVTLARRKIDHAENLRRVMERFEEADNFALIEGQKRRLFEDNTSRWSNYAYRARWMRQWYISKVAPVPQELPVEQATNIAEGAVSDENMSWPIDLSMEQVFWEQMMLNGMSSFNFDPQFNPDMMSSTEGIGPVANLIPQ</sequence>
<dbReference type="EMBL" id="VUJX02000008">
    <property type="protein sequence ID" value="KAL0933457.1"/>
    <property type="molecule type" value="Genomic_DNA"/>
</dbReference>
<reference evidence="1 2" key="1">
    <citation type="journal article" date="2020" name="Phytopathology">
        <title>Genome Sequence Resources of Colletotrichum truncatum, C. plurivorum, C. musicola, and C. sojae: Four Species Pathogenic to Soybean (Glycine max).</title>
        <authorList>
            <person name="Rogerio F."/>
            <person name="Boufleur T.R."/>
            <person name="Ciampi-Guillardi M."/>
            <person name="Sukno S.A."/>
            <person name="Thon M.R."/>
            <person name="Massola Junior N.S."/>
            <person name="Baroncelli R."/>
        </authorList>
    </citation>
    <scope>NUCLEOTIDE SEQUENCE [LARGE SCALE GENOMIC DNA]</scope>
    <source>
        <strain evidence="1 2">CMES1059</strain>
    </source>
</reference>
<organism evidence="1 2">
    <name type="scientific">Colletotrichum truncatum</name>
    <name type="common">Anthracnose fungus</name>
    <name type="synonym">Colletotrichum capsici</name>
    <dbReference type="NCBI Taxonomy" id="5467"/>
    <lineage>
        <taxon>Eukaryota</taxon>
        <taxon>Fungi</taxon>
        <taxon>Dikarya</taxon>
        <taxon>Ascomycota</taxon>
        <taxon>Pezizomycotina</taxon>
        <taxon>Sordariomycetes</taxon>
        <taxon>Hypocreomycetidae</taxon>
        <taxon>Glomerellales</taxon>
        <taxon>Glomerellaceae</taxon>
        <taxon>Colletotrichum</taxon>
        <taxon>Colletotrichum truncatum species complex</taxon>
    </lineage>
</organism>
<name>A0ACC3YNS6_COLTU</name>
<gene>
    <name evidence="1" type="ORF">CTRU02_212420</name>
</gene>
<evidence type="ECO:0000313" key="1">
    <source>
        <dbReference type="EMBL" id="KAL0933457.1"/>
    </source>
</evidence>
<evidence type="ECO:0000313" key="2">
    <source>
        <dbReference type="Proteomes" id="UP000805649"/>
    </source>
</evidence>
<protein>
    <submittedName>
        <fullName evidence="1">Fungal transcriptional regulatory protein</fullName>
    </submittedName>
</protein>
<comment type="caution">
    <text evidence="1">The sequence shown here is derived from an EMBL/GenBank/DDBJ whole genome shotgun (WGS) entry which is preliminary data.</text>
</comment>
<proteinExistence type="predicted"/>
<dbReference type="Proteomes" id="UP000805649">
    <property type="component" value="Unassembled WGS sequence"/>
</dbReference>
<keyword evidence="2" id="KW-1185">Reference proteome</keyword>